<gene>
    <name evidence="3" type="ORF">EX30DRAFT_345094</name>
</gene>
<accession>A0A4S2MPD3</accession>
<feature type="region of interest" description="Disordered" evidence="1">
    <location>
        <begin position="109"/>
        <end position="131"/>
    </location>
</feature>
<feature type="compositionally biased region" description="Pro residues" evidence="1">
    <location>
        <begin position="13"/>
        <end position="23"/>
    </location>
</feature>
<dbReference type="AlphaFoldDB" id="A0A4S2MPD3"/>
<evidence type="ECO:0000313" key="4">
    <source>
        <dbReference type="Proteomes" id="UP000298138"/>
    </source>
</evidence>
<dbReference type="PANTHER" id="PTHR35596">
    <property type="entry name" value="DUF2263 DOMAIN-CONTAINING PROTEIN"/>
    <property type="match status" value="1"/>
</dbReference>
<dbReference type="STRING" id="341454.A0A4S2MPD3"/>
<feature type="compositionally biased region" description="Basic and acidic residues" evidence="1">
    <location>
        <begin position="236"/>
        <end position="285"/>
    </location>
</feature>
<dbReference type="Gene3D" id="3.40.220.10">
    <property type="entry name" value="Leucine Aminopeptidase, subunit E, domain 1"/>
    <property type="match status" value="1"/>
</dbReference>
<proteinExistence type="predicted"/>
<evidence type="ECO:0000259" key="2">
    <source>
        <dbReference type="Pfam" id="PF10021"/>
    </source>
</evidence>
<protein>
    <recommendedName>
        <fullName evidence="2">Microbial-type PARG catalytic domain-containing protein</fullName>
    </recommendedName>
</protein>
<feature type="region of interest" description="Disordered" evidence="1">
    <location>
        <begin position="236"/>
        <end position="293"/>
    </location>
</feature>
<dbReference type="Pfam" id="PF10021">
    <property type="entry name" value="PARG_cat_microb"/>
    <property type="match status" value="1"/>
</dbReference>
<name>A0A4S2MPD3_9PEZI</name>
<dbReference type="SUPFAM" id="SSF52949">
    <property type="entry name" value="Macro domain-like"/>
    <property type="match status" value="1"/>
</dbReference>
<dbReference type="NCBIfam" id="TIGR02452">
    <property type="entry name" value="TIGR02452 family protein"/>
    <property type="match status" value="2"/>
</dbReference>
<dbReference type="InterPro" id="IPR012664">
    <property type="entry name" value="CHP02452"/>
</dbReference>
<feature type="region of interest" description="Disordered" evidence="1">
    <location>
        <begin position="1"/>
        <end position="31"/>
    </location>
</feature>
<dbReference type="Proteomes" id="UP000298138">
    <property type="component" value="Unassembled WGS sequence"/>
</dbReference>
<feature type="domain" description="Microbial-type PARG catalytic" evidence="2">
    <location>
        <begin position="37"/>
        <end position="208"/>
    </location>
</feature>
<reference evidence="3 4" key="1">
    <citation type="submission" date="2019-04" db="EMBL/GenBank/DDBJ databases">
        <title>Comparative genomics and transcriptomics to analyze fruiting body development in filamentous ascomycetes.</title>
        <authorList>
            <consortium name="DOE Joint Genome Institute"/>
            <person name="Lutkenhaus R."/>
            <person name="Traeger S."/>
            <person name="Breuer J."/>
            <person name="Kuo A."/>
            <person name="Lipzen A."/>
            <person name="Pangilinan J."/>
            <person name="Dilworth D."/>
            <person name="Sandor L."/>
            <person name="Poggeler S."/>
            <person name="Barry K."/>
            <person name="Grigoriev I.V."/>
            <person name="Nowrousian M."/>
        </authorList>
    </citation>
    <scope>NUCLEOTIDE SEQUENCE [LARGE SCALE GENOMIC DNA]</scope>
    <source>
        <strain evidence="3 4">CBS 389.68</strain>
    </source>
</reference>
<evidence type="ECO:0000313" key="3">
    <source>
        <dbReference type="EMBL" id="TGZ76197.1"/>
    </source>
</evidence>
<dbReference type="InterPro" id="IPR043472">
    <property type="entry name" value="Macro_dom-like"/>
</dbReference>
<dbReference type="PANTHER" id="PTHR35596:SF1">
    <property type="entry name" value="MICROBIAL-TYPE PARG CATALYTIC DOMAIN-CONTAINING PROTEIN"/>
    <property type="match status" value="1"/>
</dbReference>
<dbReference type="InParanoid" id="A0A4S2MPD3"/>
<dbReference type="EMBL" id="ML220200">
    <property type="protein sequence ID" value="TGZ76197.1"/>
    <property type="molecule type" value="Genomic_DNA"/>
</dbReference>
<keyword evidence="4" id="KW-1185">Reference proteome</keyword>
<dbReference type="InterPro" id="IPR019261">
    <property type="entry name" value="PARG_cat_microbial"/>
</dbReference>
<organism evidence="3 4">
    <name type="scientific">Ascodesmis nigricans</name>
    <dbReference type="NCBI Taxonomy" id="341454"/>
    <lineage>
        <taxon>Eukaryota</taxon>
        <taxon>Fungi</taxon>
        <taxon>Dikarya</taxon>
        <taxon>Ascomycota</taxon>
        <taxon>Pezizomycotina</taxon>
        <taxon>Pezizomycetes</taxon>
        <taxon>Pezizales</taxon>
        <taxon>Ascodesmidaceae</taxon>
        <taxon>Ascodesmis</taxon>
    </lineage>
</organism>
<sequence length="399" mass="44301">MASKPLSLRPHPRQPPTLDPTIPPSSKNRAGRVQITQTTISAIQAGFYLHPTLQTRIPIPPITSTVFHSETASLRSASTYDTRYETRIHILPLTTLAATSLLIKALNPRSTTTNNDDESNNNDDDHGDPAKSVTLLSFASATKPGGGYLTGASAQEETIARSSNLAVSSLEKEEGVKFHILCKRSEDKRGGYYTDSVVWSGGVSVLREDSGEWLERVQRVGVVTAAAVNAGLVRRREREKAGWKQGEKKGEVKKEEEKSQEEKSQEETKDAKEKYKNKSMKEKKEKGKGKGKTREKVEFIFDPEVEQRIATGMKKRMTRILEVCLHHDARNLVLGSFGTGVFRNNVEMVARTWMELLGPDGEFEGNFQRIAFGVLDDETVELWEGFAKDAGIVVEELQG</sequence>
<dbReference type="OrthoDB" id="9985428at2759"/>
<evidence type="ECO:0000256" key="1">
    <source>
        <dbReference type="SAM" id="MobiDB-lite"/>
    </source>
</evidence>